<dbReference type="GO" id="GO:0005886">
    <property type="term" value="C:plasma membrane"/>
    <property type="evidence" value="ECO:0007669"/>
    <property type="project" value="TreeGrafter"/>
</dbReference>
<dbReference type="AlphaFoldDB" id="A0A7R9FNT0"/>
<comment type="similarity">
    <text evidence="2">Belongs to the SLC41A transporter family.</text>
</comment>
<dbReference type="InterPro" id="IPR036739">
    <property type="entry name" value="SLC41_membr_dom_sf"/>
</dbReference>
<dbReference type="InterPro" id="IPR006667">
    <property type="entry name" value="SLC41_membr_dom"/>
</dbReference>
<evidence type="ECO:0000256" key="4">
    <source>
        <dbReference type="ARBA" id="ARBA00022692"/>
    </source>
</evidence>
<organism evidence="11">
    <name type="scientific">Darwinula stevensoni</name>
    <dbReference type="NCBI Taxonomy" id="69355"/>
    <lineage>
        <taxon>Eukaryota</taxon>
        <taxon>Metazoa</taxon>
        <taxon>Ecdysozoa</taxon>
        <taxon>Arthropoda</taxon>
        <taxon>Crustacea</taxon>
        <taxon>Oligostraca</taxon>
        <taxon>Ostracoda</taxon>
        <taxon>Podocopa</taxon>
        <taxon>Podocopida</taxon>
        <taxon>Darwinulocopina</taxon>
        <taxon>Darwinuloidea</taxon>
        <taxon>Darwinulidae</taxon>
        <taxon>Darwinula</taxon>
    </lineage>
</organism>
<feature type="transmembrane region" description="Helical" evidence="9">
    <location>
        <begin position="326"/>
        <end position="348"/>
    </location>
</feature>
<keyword evidence="6 9" id="KW-1133">Transmembrane helix</keyword>
<dbReference type="Pfam" id="PF01769">
    <property type="entry name" value="MgtE"/>
    <property type="match status" value="2"/>
</dbReference>
<protein>
    <recommendedName>
        <fullName evidence="10">SLC41A/MgtE integral membrane domain-containing protein</fullName>
    </recommendedName>
</protein>
<evidence type="ECO:0000256" key="7">
    <source>
        <dbReference type="ARBA" id="ARBA00023065"/>
    </source>
</evidence>
<feature type="transmembrane region" description="Helical" evidence="9">
    <location>
        <begin position="141"/>
        <end position="166"/>
    </location>
</feature>
<proteinExistence type="inferred from homology"/>
<evidence type="ECO:0000256" key="5">
    <source>
        <dbReference type="ARBA" id="ARBA00022842"/>
    </source>
</evidence>
<evidence type="ECO:0000256" key="2">
    <source>
        <dbReference type="ARBA" id="ARBA00009749"/>
    </source>
</evidence>
<keyword evidence="7" id="KW-0406">Ion transport</keyword>
<feature type="transmembrane region" description="Helical" evidence="9">
    <location>
        <begin position="368"/>
        <end position="388"/>
    </location>
</feature>
<dbReference type="EMBL" id="CAJPEV010002509">
    <property type="protein sequence ID" value="CAG0897153.1"/>
    <property type="molecule type" value="Genomic_DNA"/>
</dbReference>
<dbReference type="PANTHER" id="PTHR16228">
    <property type="entry name" value="DIVALENT CATION TRANSPORTER SOLUTE CARRIER FAMILY 41"/>
    <property type="match status" value="1"/>
</dbReference>
<name>A0A7R9FNT0_9CRUS</name>
<comment type="subcellular location">
    <subcellularLocation>
        <location evidence="1">Membrane</location>
        <topology evidence="1">Multi-pass membrane protein</topology>
    </subcellularLocation>
</comment>
<evidence type="ECO:0000256" key="3">
    <source>
        <dbReference type="ARBA" id="ARBA00022448"/>
    </source>
</evidence>
<feature type="transmembrane region" description="Helical" evidence="9">
    <location>
        <begin position="105"/>
        <end position="129"/>
    </location>
</feature>
<reference evidence="11" key="1">
    <citation type="submission" date="2020-11" db="EMBL/GenBank/DDBJ databases">
        <authorList>
            <person name="Tran Van P."/>
        </authorList>
    </citation>
    <scope>NUCLEOTIDE SEQUENCE</scope>
</reference>
<dbReference type="EMBL" id="LR902026">
    <property type="protein sequence ID" value="CAD7249835.1"/>
    <property type="molecule type" value="Genomic_DNA"/>
</dbReference>
<evidence type="ECO:0000256" key="6">
    <source>
        <dbReference type="ARBA" id="ARBA00022989"/>
    </source>
</evidence>
<feature type="domain" description="SLC41A/MgtE integral membrane" evidence="10">
    <location>
        <begin position="237"/>
        <end position="380"/>
    </location>
</feature>
<feature type="domain" description="SLC41A/MgtE integral membrane" evidence="10">
    <location>
        <begin position="27"/>
        <end position="160"/>
    </location>
</feature>
<dbReference type="Gene3D" id="1.10.357.20">
    <property type="entry name" value="SLC41 divalent cation transporters, integral membrane domain"/>
    <property type="match status" value="2"/>
</dbReference>
<feature type="transmembrane region" description="Helical" evidence="9">
    <location>
        <begin position="205"/>
        <end position="227"/>
    </location>
</feature>
<evidence type="ECO:0000313" key="12">
    <source>
        <dbReference type="Proteomes" id="UP000677054"/>
    </source>
</evidence>
<dbReference type="SUPFAM" id="SSF161093">
    <property type="entry name" value="MgtE membrane domain-like"/>
    <property type="match status" value="2"/>
</dbReference>
<dbReference type="Proteomes" id="UP000677054">
    <property type="component" value="Unassembled WGS sequence"/>
</dbReference>
<dbReference type="InterPro" id="IPR045349">
    <property type="entry name" value="SLC41A1-3"/>
</dbReference>
<keyword evidence="5" id="KW-0460">Magnesium</keyword>
<gene>
    <name evidence="11" type="ORF">DSTB1V02_LOCUS9622</name>
</gene>
<evidence type="ECO:0000256" key="1">
    <source>
        <dbReference type="ARBA" id="ARBA00004141"/>
    </source>
</evidence>
<keyword evidence="8 9" id="KW-0472">Membrane</keyword>
<dbReference type="PANTHER" id="PTHR16228:SF7">
    <property type="entry name" value="SLC41A_MGTE INTEGRAL MEMBRANE DOMAIN-CONTAINING PROTEIN"/>
    <property type="match status" value="1"/>
</dbReference>
<evidence type="ECO:0000313" key="11">
    <source>
        <dbReference type="EMBL" id="CAD7249835.1"/>
    </source>
</evidence>
<evidence type="ECO:0000256" key="9">
    <source>
        <dbReference type="SAM" id="Phobius"/>
    </source>
</evidence>
<keyword evidence="3" id="KW-0813">Transport</keyword>
<feature type="transmembrane region" description="Helical" evidence="9">
    <location>
        <begin position="68"/>
        <end position="93"/>
    </location>
</feature>
<keyword evidence="4 9" id="KW-0812">Transmembrane</keyword>
<evidence type="ECO:0000256" key="8">
    <source>
        <dbReference type="ARBA" id="ARBA00023136"/>
    </source>
</evidence>
<accession>A0A7R9FNT0</accession>
<evidence type="ECO:0000259" key="10">
    <source>
        <dbReference type="Pfam" id="PF01769"/>
    </source>
</evidence>
<dbReference type="OrthoDB" id="5791097at2759"/>
<dbReference type="FunFam" id="1.10.357.20:FF:000001">
    <property type="entry name" value="Solute carrier family 41 member 2"/>
    <property type="match status" value="1"/>
</dbReference>
<keyword evidence="12" id="KW-1185">Reference proteome</keyword>
<dbReference type="GO" id="GO:0008324">
    <property type="term" value="F:monoatomic cation transmembrane transporter activity"/>
    <property type="evidence" value="ECO:0007669"/>
    <property type="project" value="InterPro"/>
</dbReference>
<feature type="transmembrane region" description="Helical" evidence="9">
    <location>
        <begin position="172"/>
        <end position="193"/>
    </location>
</feature>
<sequence>MVGAGMLLDIVQHWEAFVNVPELFIMVPALLGLKGNLEMTLASRLSTHANLGNLDSNKDRTKIALCNLALVQCQAIVVGTLAAVAAVILALIIGGHVNLHNSFLLAASAILTASLGSMVLGLVVIMVVIVSRICGLNPDNIASPIAGSLGDLVCLSLLSGFATFFYGVKFSWVSPLAAGILILTIPLWAYLAAQNPCTKVVLRTGWLPVISAMSISSGGGLILELALTRYSGIAVFQPVINGIGGNMAGVQSSRMATFFHRHFEPGQLPIDLKKWCFNPLGVYFGNDIHSKTVRVLLALLLPGHFLFVLAIALMKSGHTTVTPTFMLFYLTAAFLQVSILMYIGHVMLHAMWRKGIDPDSSASPLLTALGDLLGTGFLALAFVVLYFLGHREIGVAD</sequence>
<feature type="transmembrane region" description="Helical" evidence="9">
    <location>
        <begin position="295"/>
        <end position="314"/>
    </location>
</feature>